<dbReference type="GO" id="GO:0002522">
    <property type="term" value="P:leukocyte migration involved in immune response"/>
    <property type="evidence" value="ECO:0007669"/>
    <property type="project" value="Ensembl"/>
</dbReference>
<dbReference type="SUPFAM" id="SSF81321">
    <property type="entry name" value="Family A G protein-coupled receptor-like"/>
    <property type="match status" value="1"/>
</dbReference>
<dbReference type="PROSITE" id="PS50262">
    <property type="entry name" value="G_PROTEIN_RECEP_F1_2"/>
    <property type="match status" value="1"/>
</dbReference>
<dbReference type="PANTHER" id="PTHR10489:SF947">
    <property type="entry name" value="C-X-C CHEMOKINE RECEPTOR TYPE 3-2"/>
    <property type="match status" value="1"/>
</dbReference>
<dbReference type="CDD" id="cd14984">
    <property type="entry name" value="7tmA_Chemokine_R"/>
    <property type="match status" value="1"/>
</dbReference>
<evidence type="ECO:0000313" key="12">
    <source>
        <dbReference type="Ensembl" id="ENSSFOP00015055779.1"/>
    </source>
</evidence>
<dbReference type="Ensembl" id="ENSSFOT00015065464.1">
    <property type="protein sequence ID" value="ENSSFOP00015055779.1"/>
    <property type="gene ID" value="ENSSFOG00015031772.1"/>
</dbReference>
<evidence type="ECO:0000313" key="13">
    <source>
        <dbReference type="Proteomes" id="UP000694397"/>
    </source>
</evidence>
<dbReference type="InterPro" id="IPR000355">
    <property type="entry name" value="Chemokine_rcpt"/>
</dbReference>
<comment type="subcellular location">
    <subcellularLocation>
        <location evidence="1">Cell membrane</location>
        <topology evidence="1">Multi-pass membrane protein</topology>
    </subcellularLocation>
</comment>
<dbReference type="InterPro" id="IPR017452">
    <property type="entry name" value="GPCR_Rhodpsn_7TM"/>
</dbReference>
<gene>
    <name evidence="12" type="primary">cxcr3.2</name>
</gene>
<dbReference type="GO" id="GO:0048246">
    <property type="term" value="P:macrophage chemotaxis"/>
    <property type="evidence" value="ECO:0007669"/>
    <property type="project" value="Ensembl"/>
</dbReference>
<dbReference type="GO" id="GO:0009897">
    <property type="term" value="C:external side of plasma membrane"/>
    <property type="evidence" value="ECO:0007669"/>
    <property type="project" value="TreeGrafter"/>
</dbReference>
<reference evidence="12 13" key="1">
    <citation type="submission" date="2019-04" db="EMBL/GenBank/DDBJ databases">
        <authorList>
            <consortium name="Wellcome Sanger Institute Data Sharing"/>
        </authorList>
    </citation>
    <scope>NUCLEOTIDE SEQUENCE [LARGE SCALE GENOMIC DNA]</scope>
</reference>
<feature type="transmembrane region" description="Helical" evidence="10">
    <location>
        <begin position="160"/>
        <end position="181"/>
    </location>
</feature>
<keyword evidence="6 10" id="KW-0472">Membrane</keyword>
<evidence type="ECO:0000256" key="6">
    <source>
        <dbReference type="ARBA" id="ARBA00023136"/>
    </source>
</evidence>
<dbReference type="PANTHER" id="PTHR10489">
    <property type="entry name" value="CELL ADHESION MOLECULE"/>
    <property type="match status" value="1"/>
</dbReference>
<dbReference type="RefSeq" id="XP_018587697.1">
    <property type="nucleotide sequence ID" value="XM_018732181.1"/>
</dbReference>
<dbReference type="GO" id="GO:0009617">
    <property type="term" value="P:response to bacterium"/>
    <property type="evidence" value="ECO:0007669"/>
    <property type="project" value="Ensembl"/>
</dbReference>
<feature type="transmembrane region" description="Helical" evidence="10">
    <location>
        <begin position="84"/>
        <end position="106"/>
    </location>
</feature>
<dbReference type="Pfam" id="PF00001">
    <property type="entry name" value="7tm_1"/>
    <property type="match status" value="1"/>
</dbReference>
<evidence type="ECO:0000256" key="5">
    <source>
        <dbReference type="ARBA" id="ARBA00023040"/>
    </source>
</evidence>
<keyword evidence="7 9" id="KW-0675">Receptor</keyword>
<dbReference type="PRINTS" id="PR00237">
    <property type="entry name" value="GPCRRHODOPSN"/>
</dbReference>
<keyword evidence="5 9" id="KW-0297">G-protein coupled receptor</keyword>
<dbReference type="GO" id="GO:0016493">
    <property type="term" value="F:C-C chemokine receptor activity"/>
    <property type="evidence" value="ECO:0007669"/>
    <property type="project" value="TreeGrafter"/>
</dbReference>
<dbReference type="InterPro" id="IPR050119">
    <property type="entry name" value="CCR1-9-like"/>
</dbReference>
<evidence type="ECO:0000256" key="1">
    <source>
        <dbReference type="ARBA" id="ARBA00004651"/>
    </source>
</evidence>
<dbReference type="GO" id="GO:0002281">
    <property type="term" value="P:macrophage activation involved in immune response"/>
    <property type="evidence" value="ECO:0007669"/>
    <property type="project" value="Ensembl"/>
</dbReference>
<dbReference type="PROSITE" id="PS00237">
    <property type="entry name" value="G_PROTEIN_RECEP_F1_1"/>
    <property type="match status" value="1"/>
</dbReference>
<feature type="domain" description="G-protein coupled receptors family 1 profile" evidence="11">
    <location>
        <begin position="56"/>
        <end position="314"/>
    </location>
</feature>
<dbReference type="GO" id="GO:0007204">
    <property type="term" value="P:positive regulation of cytosolic calcium ion concentration"/>
    <property type="evidence" value="ECO:0007669"/>
    <property type="project" value="TreeGrafter"/>
</dbReference>
<comment type="similarity">
    <text evidence="9">Belongs to the G-protein coupled receptor 1 family.</text>
</comment>
<protein>
    <submittedName>
        <fullName evidence="12">Chemokine (C-X-C motif) receptor 3, tandem duplicate 2</fullName>
    </submittedName>
</protein>
<reference evidence="12" key="3">
    <citation type="submission" date="2025-09" db="UniProtKB">
        <authorList>
            <consortium name="Ensembl"/>
        </authorList>
    </citation>
    <scope>IDENTIFICATION</scope>
</reference>
<dbReference type="Proteomes" id="UP000694397">
    <property type="component" value="Chromosome 18"/>
</dbReference>
<dbReference type="GO" id="GO:0019957">
    <property type="term" value="F:C-C chemokine binding"/>
    <property type="evidence" value="ECO:0007669"/>
    <property type="project" value="TreeGrafter"/>
</dbReference>
<evidence type="ECO:0000256" key="10">
    <source>
        <dbReference type="SAM" id="Phobius"/>
    </source>
</evidence>
<keyword evidence="8 9" id="KW-0807">Transducer</keyword>
<evidence type="ECO:0000256" key="2">
    <source>
        <dbReference type="ARBA" id="ARBA00022475"/>
    </source>
</evidence>
<feature type="transmembrane region" description="Helical" evidence="10">
    <location>
        <begin position="252"/>
        <end position="270"/>
    </location>
</feature>
<dbReference type="OrthoDB" id="8576531at2759"/>
<dbReference type="InterPro" id="IPR000276">
    <property type="entry name" value="GPCR_Rhodpsn"/>
</dbReference>
<name>A0A8C9TRU3_SCLFO</name>
<reference evidence="12" key="2">
    <citation type="submission" date="2025-08" db="UniProtKB">
        <authorList>
            <consortium name="Ensembl"/>
        </authorList>
    </citation>
    <scope>IDENTIFICATION</scope>
</reference>
<keyword evidence="13" id="KW-1185">Reference proteome</keyword>
<dbReference type="AlphaFoldDB" id="A0A8C9TRU3"/>
<keyword evidence="3 9" id="KW-0812">Transmembrane</keyword>
<evidence type="ECO:0000256" key="8">
    <source>
        <dbReference type="ARBA" id="ARBA00023224"/>
    </source>
</evidence>
<keyword evidence="4 10" id="KW-1133">Transmembrane helix</keyword>
<evidence type="ECO:0000256" key="4">
    <source>
        <dbReference type="ARBA" id="ARBA00022989"/>
    </source>
</evidence>
<feature type="transmembrane region" description="Helical" evidence="10">
    <location>
        <begin position="118"/>
        <end position="139"/>
    </location>
</feature>
<organism evidence="12 13">
    <name type="scientific">Scleropages formosus</name>
    <name type="common">Asian bonytongue</name>
    <name type="synonym">Osteoglossum formosum</name>
    <dbReference type="NCBI Taxonomy" id="113540"/>
    <lineage>
        <taxon>Eukaryota</taxon>
        <taxon>Metazoa</taxon>
        <taxon>Chordata</taxon>
        <taxon>Craniata</taxon>
        <taxon>Vertebrata</taxon>
        <taxon>Euteleostomi</taxon>
        <taxon>Actinopterygii</taxon>
        <taxon>Neopterygii</taxon>
        <taxon>Teleostei</taxon>
        <taxon>Osteoglossocephala</taxon>
        <taxon>Osteoglossomorpha</taxon>
        <taxon>Osteoglossiformes</taxon>
        <taxon>Osteoglossidae</taxon>
        <taxon>Scleropages</taxon>
    </lineage>
</organism>
<sequence length="371" mass="41628">MDGQEETAVTPDYYDYTEDGRSIGYATPCSLEGTFDFATTFYPMAFSLVFVLAVVGNVLVLCVVRRYRHSRDGPCSFSLTDTFLLHLAVADLLLALTLPFYAIQWAKGWLFGDVGCKIVGGIFSLNLYGGILLLACISFDRYLAIVHAVSTGWHRRSCHAHIACAVIWGVCLSLSCVDIEYQKVIELPYLDRNVCHLVFPPDSSIQWQVTLQLVKLCLGFGLPLLVMLYCYVRIFRSLCHASRRQRRKSLRLIISLVSVFLLCWAPYNSFQLVDSLLKLKVLQGGCQMNKVLDFGTMISESLGLAHCALNPVLYGFVGVKFRKELLSMWKGMLASVGYLGLEGWGQNQRRRRGTTSLSTDSENTSYFSVMM</sequence>
<feature type="transmembrane region" description="Helical" evidence="10">
    <location>
        <begin position="213"/>
        <end position="232"/>
    </location>
</feature>
<evidence type="ECO:0000256" key="3">
    <source>
        <dbReference type="ARBA" id="ARBA00022692"/>
    </source>
</evidence>
<keyword evidence="2" id="KW-1003">Cell membrane</keyword>
<evidence type="ECO:0000256" key="9">
    <source>
        <dbReference type="RuleBase" id="RU000688"/>
    </source>
</evidence>
<accession>A0A8C9TRU3</accession>
<dbReference type="Gene3D" id="1.20.1070.10">
    <property type="entry name" value="Rhodopsin 7-helix transmembrane proteins"/>
    <property type="match status" value="1"/>
</dbReference>
<feature type="transmembrane region" description="Helical" evidence="10">
    <location>
        <begin position="302"/>
        <end position="321"/>
    </location>
</feature>
<dbReference type="GeneID" id="108922204"/>
<dbReference type="PRINTS" id="PR00657">
    <property type="entry name" value="CCCHEMOKINER"/>
</dbReference>
<evidence type="ECO:0000256" key="7">
    <source>
        <dbReference type="ARBA" id="ARBA00023170"/>
    </source>
</evidence>
<dbReference type="KEGG" id="sfm:108922204"/>
<proteinExistence type="inferred from homology"/>
<feature type="transmembrane region" description="Helical" evidence="10">
    <location>
        <begin position="41"/>
        <end position="64"/>
    </location>
</feature>
<dbReference type="GO" id="GO:0019722">
    <property type="term" value="P:calcium-mediated signaling"/>
    <property type="evidence" value="ECO:0007669"/>
    <property type="project" value="TreeGrafter"/>
</dbReference>
<evidence type="ECO:0000259" key="11">
    <source>
        <dbReference type="PROSITE" id="PS50262"/>
    </source>
</evidence>
<dbReference type="CTD" id="791973"/>
<dbReference type="GeneTree" id="ENSGT01050000244848"/>